<evidence type="ECO:0000313" key="14">
    <source>
        <dbReference type="EMBL" id="APG25654.1"/>
    </source>
</evidence>
<dbReference type="SUPFAM" id="SSF53383">
    <property type="entry name" value="PLP-dependent transferases"/>
    <property type="match status" value="1"/>
</dbReference>
<evidence type="ECO:0000256" key="3">
    <source>
        <dbReference type="ARBA" id="ARBA00005063"/>
    </source>
</evidence>
<comment type="subunit">
    <text evidence="4 13">Homodimer.</text>
</comment>
<organism evidence="14 15">
    <name type="scientific">Syntrophotalea acetylenica</name>
    <name type="common">Pelobacter acetylenicus</name>
    <dbReference type="NCBI Taxonomy" id="29542"/>
    <lineage>
        <taxon>Bacteria</taxon>
        <taxon>Pseudomonadati</taxon>
        <taxon>Thermodesulfobacteriota</taxon>
        <taxon>Desulfuromonadia</taxon>
        <taxon>Desulfuromonadales</taxon>
        <taxon>Syntrophotaleaceae</taxon>
        <taxon>Syntrophotalea</taxon>
    </lineage>
</organism>
<feature type="site" description="Participates in the substrate recognition with KAPA and in a stacking interaction with the adenine ring of SAM" evidence="13">
    <location>
        <position position="18"/>
    </location>
</feature>
<feature type="binding site" evidence="13">
    <location>
        <position position="318"/>
    </location>
    <ligand>
        <name>substrate</name>
    </ligand>
</feature>
<dbReference type="InterPro" id="IPR049704">
    <property type="entry name" value="Aminotrans_3_PPA_site"/>
</dbReference>
<protein>
    <recommendedName>
        <fullName evidence="13">Adenosylmethionine-8-amino-7-oxononanoate aminotransferase</fullName>
        <ecNumber evidence="13">2.6.1.62</ecNumber>
    </recommendedName>
    <alternativeName>
        <fullName evidence="13">7,8-diamino-pelargonic acid aminotransferase</fullName>
        <shortName evidence="13">DAPA AT</shortName>
        <shortName evidence="13">DAPA aminotransferase</shortName>
    </alternativeName>
    <alternativeName>
        <fullName evidence="13">7,8-diaminononanoate synthase</fullName>
        <shortName evidence="13">DANS</shortName>
    </alternativeName>
    <alternativeName>
        <fullName evidence="13">Diaminopelargonic acid synthase</fullName>
    </alternativeName>
</protein>
<dbReference type="EMBL" id="CP015518">
    <property type="protein sequence ID" value="APG25654.1"/>
    <property type="molecule type" value="Genomic_DNA"/>
</dbReference>
<dbReference type="HAMAP" id="MF_00834">
    <property type="entry name" value="BioA"/>
    <property type="match status" value="1"/>
</dbReference>
<keyword evidence="10 13" id="KW-0663">Pyridoxal phosphate</keyword>
<comment type="pathway">
    <text evidence="3 13">Cofactor biosynthesis; biotin biosynthesis; 7,8-diaminononanoate from 8-amino-7-oxononanoate (SAM route): step 1/1.</text>
</comment>
<dbReference type="CDD" id="cd00610">
    <property type="entry name" value="OAT_like"/>
    <property type="match status" value="1"/>
</dbReference>
<dbReference type="Pfam" id="PF00202">
    <property type="entry name" value="Aminotran_3"/>
    <property type="match status" value="1"/>
</dbReference>
<dbReference type="GO" id="GO:0009102">
    <property type="term" value="P:biotin biosynthetic process"/>
    <property type="evidence" value="ECO:0007669"/>
    <property type="project" value="UniProtKB-UniRule"/>
</dbReference>
<keyword evidence="8 13" id="KW-0949">S-adenosyl-L-methionine</keyword>
<feature type="binding site" evidence="13">
    <location>
        <position position="254"/>
    </location>
    <ligand>
        <name>pyridoxal 5'-phosphate</name>
        <dbReference type="ChEBI" id="CHEBI:597326"/>
    </ligand>
</feature>
<evidence type="ECO:0000256" key="11">
    <source>
        <dbReference type="ARBA" id="ARBA00048449"/>
    </source>
</evidence>
<dbReference type="GO" id="GO:0030170">
    <property type="term" value="F:pyridoxal phosphate binding"/>
    <property type="evidence" value="ECO:0007669"/>
    <property type="project" value="UniProtKB-UniRule"/>
</dbReference>
<dbReference type="Gene3D" id="3.40.640.10">
    <property type="entry name" value="Type I PLP-dependent aspartate aminotransferase-like (Major domain)"/>
    <property type="match status" value="1"/>
</dbReference>
<comment type="catalytic activity">
    <reaction evidence="11 13">
        <text>(8S)-8-amino-7-oxononanoate + S-adenosyl-L-methionine = S-adenosyl-4-methylsulfanyl-2-oxobutanoate + (7R,8S)-7,8-diammoniononanoate</text>
        <dbReference type="Rhea" id="RHEA:16861"/>
        <dbReference type="ChEBI" id="CHEBI:16490"/>
        <dbReference type="ChEBI" id="CHEBI:59789"/>
        <dbReference type="ChEBI" id="CHEBI:149468"/>
        <dbReference type="ChEBI" id="CHEBI:149469"/>
        <dbReference type="EC" id="2.6.1.62"/>
    </reaction>
</comment>
<keyword evidence="15" id="KW-1185">Reference proteome</keyword>
<dbReference type="Proteomes" id="UP000182264">
    <property type="component" value="Chromosome"/>
</dbReference>
<dbReference type="GO" id="GO:0005737">
    <property type="term" value="C:cytoplasm"/>
    <property type="evidence" value="ECO:0007669"/>
    <property type="project" value="UniProtKB-SubCell"/>
</dbReference>
<evidence type="ECO:0000313" key="15">
    <source>
        <dbReference type="Proteomes" id="UP000182264"/>
    </source>
</evidence>
<comment type="subcellular location">
    <subcellularLocation>
        <location evidence="2 13">Cytoplasm</location>
    </subcellularLocation>
</comment>
<dbReference type="GO" id="GO:0004015">
    <property type="term" value="F:adenosylmethionine-8-amino-7-oxononanoate transaminase activity"/>
    <property type="evidence" value="ECO:0007669"/>
    <property type="project" value="UniProtKB-UniRule"/>
</dbReference>
<keyword evidence="7 13" id="KW-0808">Transferase</keyword>
<keyword evidence="6 13" id="KW-0032">Aminotransferase</keyword>
<evidence type="ECO:0000256" key="6">
    <source>
        <dbReference type="ARBA" id="ARBA00022576"/>
    </source>
</evidence>
<dbReference type="KEGG" id="pace:A6070_06035"/>
<dbReference type="AlphaFoldDB" id="A0A1L3GIA6"/>
<feature type="binding site" evidence="13">
    <location>
        <position position="413"/>
    </location>
    <ligand>
        <name>substrate</name>
    </ligand>
</feature>
<feature type="binding site" evidence="13">
    <location>
        <position position="283"/>
    </location>
    <ligand>
        <name>substrate</name>
    </ligand>
</feature>
<accession>A0A1L3GIA6</accession>
<sequence length="452" mass="51072">MTKGELLRLDRRHVWHPCTQEKDHELLPPIPIERGDGVYLIDLDGRRYIDGVSSWWVNLFGHNHPRLNRALQEQAGKIAHHIFAGFTHQPAVELASRLCALAPEGLNRVFFADNGSAAVEVALKMSFQFWQQSGRAEKVRFVSIHEAYHGETVGALSVGGCDLYREIYRPILLDTFQAQGPDCFRCPYGKHRDHCEAECFEHLERLVTERRHEIAAVIIEPLIQGAAGMRIYPPIYLRKLRALCDACQVHYIADEIAVGFGRTGRMFANQHAGVAPDFLCLSKGITGGYMPLSVVLTRDDIYAAFYDDYATLKAFLHSHSYTGNALACALAVEVLNIFEQENILEFLKPKMALLDAFASKFEGLPEVGEFRRCGMVAAVELVRDKRSREPFPWQQRRGYRVYRKALQDGALLRPLGNVVYFMPPLTIDEAVLEELLEIAYRAIEGSRGRAEG</sequence>
<name>A0A1L3GIA6_SYNAC</name>
<proteinExistence type="inferred from homology"/>
<evidence type="ECO:0000256" key="10">
    <source>
        <dbReference type="ARBA" id="ARBA00022898"/>
    </source>
</evidence>
<gene>
    <name evidence="13" type="primary">bioA</name>
    <name evidence="14" type="ORF">A7E75_12000</name>
</gene>
<dbReference type="OrthoDB" id="9801052at2"/>
<evidence type="ECO:0000256" key="2">
    <source>
        <dbReference type="ARBA" id="ARBA00004496"/>
    </source>
</evidence>
<evidence type="ECO:0000256" key="8">
    <source>
        <dbReference type="ARBA" id="ARBA00022691"/>
    </source>
</evidence>
<dbReference type="PROSITE" id="PS00600">
    <property type="entry name" value="AA_TRANSFER_CLASS_3"/>
    <property type="match status" value="1"/>
</dbReference>
<dbReference type="Gene3D" id="3.90.1150.10">
    <property type="entry name" value="Aspartate Aminotransferase, domain 1"/>
    <property type="match status" value="1"/>
</dbReference>
<dbReference type="InterPro" id="IPR015422">
    <property type="entry name" value="PyrdxlP-dep_Trfase_small"/>
</dbReference>
<dbReference type="PANTHER" id="PTHR42684:SF17">
    <property type="entry name" value="ADENOSYLMETHIONINE-8-AMINO-7-OXONONANOATE AMINOTRANSFERASE"/>
    <property type="match status" value="1"/>
</dbReference>
<comment type="similarity">
    <text evidence="12 13">Belongs to the class-III pyridoxal-phosphate-dependent aminotransferase family. BioA subfamily.</text>
</comment>
<feature type="binding site" evidence="13">
    <location>
        <position position="148"/>
    </location>
    <ligand>
        <name>substrate</name>
    </ligand>
</feature>
<keyword evidence="5 13" id="KW-0963">Cytoplasm</keyword>
<dbReference type="UniPathway" id="UPA00078">
    <property type="reaction ID" value="UER00160"/>
</dbReference>
<dbReference type="NCBIfam" id="NF004624">
    <property type="entry name" value="PRK05964.1"/>
    <property type="match status" value="1"/>
</dbReference>
<dbReference type="InterPro" id="IPR005814">
    <property type="entry name" value="Aminotrans_3"/>
</dbReference>
<dbReference type="PANTHER" id="PTHR42684">
    <property type="entry name" value="ADENOSYLMETHIONINE-8-AMINO-7-OXONONANOATE AMINOTRANSFERASE"/>
    <property type="match status" value="1"/>
</dbReference>
<evidence type="ECO:0000256" key="13">
    <source>
        <dbReference type="HAMAP-Rule" id="MF_00834"/>
    </source>
</evidence>
<feature type="binding site" evidence="13">
    <location>
        <begin position="319"/>
        <end position="320"/>
    </location>
    <ligand>
        <name>pyridoxal 5'-phosphate</name>
        <dbReference type="ChEBI" id="CHEBI:597326"/>
    </ligand>
</feature>
<comment type="cofactor">
    <cofactor evidence="1 13">
        <name>pyridoxal 5'-phosphate</name>
        <dbReference type="ChEBI" id="CHEBI:597326"/>
    </cofactor>
</comment>
<evidence type="ECO:0000256" key="5">
    <source>
        <dbReference type="ARBA" id="ARBA00022490"/>
    </source>
</evidence>
<evidence type="ECO:0000256" key="4">
    <source>
        <dbReference type="ARBA" id="ARBA00011738"/>
    </source>
</evidence>
<feature type="modified residue" description="N6-(pyridoxal phosphate)lysine" evidence="13">
    <location>
        <position position="283"/>
    </location>
</feature>
<evidence type="ECO:0000256" key="1">
    <source>
        <dbReference type="ARBA" id="ARBA00001933"/>
    </source>
</evidence>
<dbReference type="NCBIfam" id="TIGR00508">
    <property type="entry name" value="bioA"/>
    <property type="match status" value="1"/>
</dbReference>
<dbReference type="EC" id="2.6.1.62" evidence="13"/>
<keyword evidence="9 13" id="KW-0093">Biotin biosynthesis</keyword>
<evidence type="ECO:0000256" key="12">
    <source>
        <dbReference type="ARBA" id="ARBA00060970"/>
    </source>
</evidence>
<dbReference type="InterPro" id="IPR015424">
    <property type="entry name" value="PyrdxlP-dep_Trfase"/>
</dbReference>
<dbReference type="FunFam" id="3.40.640.10:FF:000078">
    <property type="entry name" value="Adenosylmethionine-8-amino-7-oxononanoate aminotransferase"/>
    <property type="match status" value="1"/>
</dbReference>
<dbReference type="STRING" id="29542.A6070_06035"/>
<comment type="function">
    <text evidence="13">Catalyzes the transfer of the alpha-amino group from S-adenosyl-L-methionine (SAM) to 7-keto-8-aminopelargonic acid (KAPA) to form 7,8-diaminopelargonic acid (DAPA). It is the only aminotransferase known to utilize SAM as an amino donor.</text>
</comment>
<reference evidence="14 15" key="1">
    <citation type="journal article" date="2017" name="Genome Announc.">
        <title>Complete Genome Sequences of Two Acetylene-Fermenting Pelobacter acetylenicus Strains.</title>
        <authorList>
            <person name="Sutton J.M."/>
            <person name="Baesman S.M."/>
            <person name="Fierst J.L."/>
            <person name="Poret-Peterson A.T."/>
            <person name="Oremland R.S."/>
            <person name="Dunlap D.S."/>
            <person name="Akob D.M."/>
        </authorList>
    </citation>
    <scope>NUCLEOTIDE SEQUENCE [LARGE SCALE GENOMIC DNA]</scope>
    <source>
        <strain evidence="14 15">DSM 3247</strain>
    </source>
</reference>
<dbReference type="InterPro" id="IPR005815">
    <property type="entry name" value="BioA"/>
</dbReference>
<feature type="binding site" evidence="13">
    <location>
        <position position="55"/>
    </location>
    <ligand>
        <name>substrate</name>
    </ligand>
</feature>
<evidence type="ECO:0000256" key="9">
    <source>
        <dbReference type="ARBA" id="ARBA00022756"/>
    </source>
</evidence>
<evidence type="ECO:0000256" key="7">
    <source>
        <dbReference type="ARBA" id="ARBA00022679"/>
    </source>
</evidence>
<dbReference type="RefSeq" id="WP_072287494.1">
    <property type="nucleotide sequence ID" value="NZ_CP015455.1"/>
</dbReference>
<dbReference type="InterPro" id="IPR015421">
    <property type="entry name" value="PyrdxlP-dep_Trfase_major"/>
</dbReference>
<feature type="binding site" evidence="13">
    <location>
        <begin position="115"/>
        <end position="116"/>
    </location>
    <ligand>
        <name>pyridoxal 5'-phosphate</name>
        <dbReference type="ChEBI" id="CHEBI:597326"/>
    </ligand>
</feature>